<dbReference type="InterPro" id="IPR012871">
    <property type="entry name" value="DUF1668_ORYSA"/>
</dbReference>
<dbReference type="Pfam" id="PF07893">
    <property type="entry name" value="DUF1668"/>
    <property type="match status" value="1"/>
</dbReference>
<dbReference type="OrthoDB" id="580842at2759"/>
<organism evidence="1 2">
    <name type="scientific">Digitaria exilis</name>
    <dbReference type="NCBI Taxonomy" id="1010633"/>
    <lineage>
        <taxon>Eukaryota</taxon>
        <taxon>Viridiplantae</taxon>
        <taxon>Streptophyta</taxon>
        <taxon>Embryophyta</taxon>
        <taxon>Tracheophyta</taxon>
        <taxon>Spermatophyta</taxon>
        <taxon>Magnoliopsida</taxon>
        <taxon>Liliopsida</taxon>
        <taxon>Poales</taxon>
        <taxon>Poaceae</taxon>
        <taxon>PACMAD clade</taxon>
        <taxon>Panicoideae</taxon>
        <taxon>Panicodae</taxon>
        <taxon>Paniceae</taxon>
        <taxon>Anthephorinae</taxon>
        <taxon>Digitaria</taxon>
    </lineage>
</organism>
<accession>A0A835FZA4</accession>
<evidence type="ECO:0000313" key="2">
    <source>
        <dbReference type="Proteomes" id="UP000636709"/>
    </source>
</evidence>
<comment type="caution">
    <text evidence="1">The sequence shown here is derived from an EMBL/GenBank/DDBJ whole genome shotgun (WGS) entry which is preliminary data.</text>
</comment>
<gene>
    <name evidence="1" type="ORF">HU200_001895</name>
</gene>
<dbReference type="PANTHER" id="PTHR33085">
    <property type="entry name" value="OS12G0113100 PROTEIN-RELATED"/>
    <property type="match status" value="1"/>
</dbReference>
<reference evidence="1" key="1">
    <citation type="submission" date="2020-07" db="EMBL/GenBank/DDBJ databases">
        <title>Genome sequence and genetic diversity analysis of an under-domesticated orphan crop, white fonio (Digitaria exilis).</title>
        <authorList>
            <person name="Bennetzen J.L."/>
            <person name="Chen S."/>
            <person name="Ma X."/>
            <person name="Wang X."/>
            <person name="Yssel A.E.J."/>
            <person name="Chaluvadi S.R."/>
            <person name="Johnson M."/>
            <person name="Gangashetty P."/>
            <person name="Hamidou F."/>
            <person name="Sanogo M.D."/>
            <person name="Zwaenepoel A."/>
            <person name="Wallace J."/>
            <person name="Van De Peer Y."/>
            <person name="Van Deynze A."/>
        </authorList>
    </citation>
    <scope>NUCLEOTIDE SEQUENCE</scope>
    <source>
        <tissue evidence="1">Leaves</tissue>
    </source>
</reference>
<dbReference type="Proteomes" id="UP000636709">
    <property type="component" value="Unassembled WGS sequence"/>
</dbReference>
<dbReference type="AlphaFoldDB" id="A0A835FZA4"/>
<name>A0A835FZA4_9POAL</name>
<dbReference type="PANTHER" id="PTHR33085:SF103">
    <property type="entry name" value="F-BOX ASSOCIATED DOMAIN-CONTAINING PROTEIN"/>
    <property type="match status" value="1"/>
</dbReference>
<proteinExistence type="predicted"/>
<keyword evidence="2" id="KW-1185">Reference proteome</keyword>
<sequence length="335" mass="37802">MDNTTYPLRRIDASILFSSTGTAGSSMKLEEARLPPPFISFTPPRGTCTYGKLDFFSRFGQGKNKSFIAGADQNGCTFLYDLDQRTVHRQVRLNQPKMWNTISVAAGDALYVMDNEPHPGGCFEALRCEASRELVLVPNWRWHSLPPPPYVLQPGYTPTSIGAYTVVNGCMIWISTPGFGTYSFNTLLSEWSKEGDWELPFRGRADYFPEYNLWLGFSSKDNMLCSSQLMAATAQGGRPVVFNEDWEDLQAHESWIPSKSFLVRLGFGKFCVAKFFQTQNKERTAFEGDVIGDIQNFVVLTGLTLLRTGVNGELRMIRHGSQLYYFQAMTNGWVF</sequence>
<evidence type="ECO:0000313" key="1">
    <source>
        <dbReference type="EMBL" id="KAF8780226.1"/>
    </source>
</evidence>
<dbReference type="EMBL" id="JACEFO010000144">
    <property type="protein sequence ID" value="KAF8780226.1"/>
    <property type="molecule type" value="Genomic_DNA"/>
</dbReference>
<protein>
    <submittedName>
        <fullName evidence="1">Uncharacterized protein</fullName>
    </submittedName>
</protein>